<sequence length="527" mass="57579">MGGSASKQTRAPAEPEAGSTSPQQTEDPTTLAPPEEPAPEKSQPVLKSRRKRSPPPKAKTRPPPIQGTGRAVKKRKQENEGRVVKKSRQENELPESAVEPKAEKADGSPEAKIPKRTRTLTKKKSVDSAASVTVKREEDLAWKVDKTPPMAKATTSTPTTKRLRAKYVKPHKKHKGPTEPASESPSTAQLQPKKGRSSVKEELSSQATATPVSAPTLPVSSPQLVDARHSQMAESLRVQQHDVADASTRPQSTTAVPEPPNPTIKPVGRIPNSPSPMTSSALLAPPQFVPQPTAPPQPQLLPPIPPPMHHAPIPAATAHISPLISGLPTASPIAMSPSKRRRALFENPVPKIPPTREDQPYFVTRTPVPVIAGHSSLNVNGQSILSDPPPPMIINDANIPEGHGYEYNFSCRCGHRFATKGNINRHLKTLRYDEDHVKYVHPENEVFVHIFPRVRLKKSEYEAIKAKKQAEVEATAALAAMRQDRIEESVTVQQQPEAPEQTPVRKRKYTEFGDVSSLSSKKRKKLA</sequence>
<name>A0ACC3TWE6_9ASCO</name>
<protein>
    <submittedName>
        <fullName evidence="1">Uncharacterized protein</fullName>
    </submittedName>
</protein>
<organism evidence="1 2">
    <name type="scientific">Lipomyces orientalis</name>
    <dbReference type="NCBI Taxonomy" id="1233043"/>
    <lineage>
        <taxon>Eukaryota</taxon>
        <taxon>Fungi</taxon>
        <taxon>Dikarya</taxon>
        <taxon>Ascomycota</taxon>
        <taxon>Saccharomycotina</taxon>
        <taxon>Lipomycetes</taxon>
        <taxon>Lipomycetales</taxon>
        <taxon>Lipomycetaceae</taxon>
        <taxon>Lipomyces</taxon>
    </lineage>
</organism>
<accession>A0ACC3TWE6</accession>
<comment type="caution">
    <text evidence="1">The sequence shown here is derived from an EMBL/GenBank/DDBJ whole genome shotgun (WGS) entry which is preliminary data.</text>
</comment>
<gene>
    <name evidence="1" type="ORF">V1517DRAFT_317154</name>
</gene>
<keyword evidence="2" id="KW-1185">Reference proteome</keyword>
<evidence type="ECO:0000313" key="1">
    <source>
        <dbReference type="EMBL" id="KAK9324488.1"/>
    </source>
</evidence>
<dbReference type="EMBL" id="MU970049">
    <property type="protein sequence ID" value="KAK9324488.1"/>
    <property type="molecule type" value="Genomic_DNA"/>
</dbReference>
<reference evidence="2" key="1">
    <citation type="journal article" date="2024" name="Front. Bioeng. Biotechnol.">
        <title>Genome-scale model development and genomic sequencing of the oleaginous clade Lipomyces.</title>
        <authorList>
            <person name="Czajka J.J."/>
            <person name="Han Y."/>
            <person name="Kim J."/>
            <person name="Mondo S.J."/>
            <person name="Hofstad B.A."/>
            <person name="Robles A."/>
            <person name="Haridas S."/>
            <person name="Riley R."/>
            <person name="LaButti K."/>
            <person name="Pangilinan J."/>
            <person name="Andreopoulos W."/>
            <person name="Lipzen A."/>
            <person name="Yan J."/>
            <person name="Wang M."/>
            <person name="Ng V."/>
            <person name="Grigoriev I.V."/>
            <person name="Spatafora J.W."/>
            <person name="Magnuson J.K."/>
            <person name="Baker S.E."/>
            <person name="Pomraning K.R."/>
        </authorList>
    </citation>
    <scope>NUCLEOTIDE SEQUENCE [LARGE SCALE GENOMIC DNA]</scope>
    <source>
        <strain evidence="2">CBS 10300</strain>
    </source>
</reference>
<evidence type="ECO:0000313" key="2">
    <source>
        <dbReference type="Proteomes" id="UP001489719"/>
    </source>
</evidence>
<proteinExistence type="predicted"/>
<dbReference type="Proteomes" id="UP001489719">
    <property type="component" value="Unassembled WGS sequence"/>
</dbReference>